<keyword evidence="3 6" id="KW-0812">Transmembrane</keyword>
<dbReference type="SUPFAM" id="SSF103481">
    <property type="entry name" value="Multidrug resistance efflux transporter EmrE"/>
    <property type="match status" value="2"/>
</dbReference>
<comment type="subcellular location">
    <subcellularLocation>
        <location evidence="1">Membrane</location>
        <topology evidence="1">Multi-pass membrane protein</topology>
    </subcellularLocation>
</comment>
<dbReference type="InterPro" id="IPR000620">
    <property type="entry name" value="EamA_dom"/>
</dbReference>
<proteinExistence type="inferred from homology"/>
<dbReference type="PANTHER" id="PTHR32322">
    <property type="entry name" value="INNER MEMBRANE TRANSPORTER"/>
    <property type="match status" value="1"/>
</dbReference>
<feature type="transmembrane region" description="Helical" evidence="6">
    <location>
        <begin position="232"/>
        <end position="250"/>
    </location>
</feature>
<comment type="caution">
    <text evidence="8">The sequence shown here is derived from an EMBL/GenBank/DDBJ whole genome shotgun (WGS) entry which is preliminary data.</text>
</comment>
<dbReference type="PANTHER" id="PTHR32322:SF2">
    <property type="entry name" value="EAMA DOMAIN-CONTAINING PROTEIN"/>
    <property type="match status" value="1"/>
</dbReference>
<feature type="transmembrane region" description="Helical" evidence="6">
    <location>
        <begin position="160"/>
        <end position="181"/>
    </location>
</feature>
<dbReference type="RefSeq" id="WP_166691444.1">
    <property type="nucleotide sequence ID" value="NZ_WAEL01000002.1"/>
</dbReference>
<evidence type="ECO:0000256" key="2">
    <source>
        <dbReference type="ARBA" id="ARBA00007362"/>
    </source>
</evidence>
<reference evidence="9" key="2">
    <citation type="submission" date="2023-07" db="EMBL/GenBank/DDBJ databases">
        <authorList>
            <person name="Jung D.-H."/>
        </authorList>
    </citation>
    <scope>NUCLEOTIDE SEQUENCE [LARGE SCALE GENOMIC DNA]</scope>
    <source>
        <strain evidence="9">JA-25</strain>
    </source>
</reference>
<gene>
    <name evidence="8" type="ORF">F7231_07465</name>
</gene>
<comment type="similarity">
    <text evidence="2">Belongs to the EamA transporter family.</text>
</comment>
<name>A0ABX0QGA6_9BACT</name>
<evidence type="ECO:0000256" key="5">
    <source>
        <dbReference type="ARBA" id="ARBA00023136"/>
    </source>
</evidence>
<feature type="domain" description="EamA" evidence="7">
    <location>
        <begin position="13"/>
        <end position="144"/>
    </location>
</feature>
<organism evidence="8 9">
    <name type="scientific">Fibrivirga algicola</name>
    <dbReference type="NCBI Taxonomy" id="2950420"/>
    <lineage>
        <taxon>Bacteria</taxon>
        <taxon>Pseudomonadati</taxon>
        <taxon>Bacteroidota</taxon>
        <taxon>Cytophagia</taxon>
        <taxon>Cytophagales</taxon>
        <taxon>Spirosomataceae</taxon>
        <taxon>Fibrivirga</taxon>
    </lineage>
</organism>
<keyword evidence="9" id="KW-1185">Reference proteome</keyword>
<evidence type="ECO:0000313" key="9">
    <source>
        <dbReference type="Proteomes" id="UP000606008"/>
    </source>
</evidence>
<dbReference type="Pfam" id="PF00892">
    <property type="entry name" value="EamA"/>
    <property type="match status" value="2"/>
</dbReference>
<protein>
    <submittedName>
        <fullName evidence="8">EamA family transporter</fullName>
    </submittedName>
</protein>
<feature type="transmembrane region" description="Helical" evidence="6">
    <location>
        <begin position="282"/>
        <end position="300"/>
    </location>
</feature>
<feature type="transmembrane region" description="Helical" evidence="6">
    <location>
        <begin position="12"/>
        <end position="34"/>
    </location>
</feature>
<evidence type="ECO:0000259" key="7">
    <source>
        <dbReference type="Pfam" id="PF00892"/>
    </source>
</evidence>
<feature type="transmembrane region" description="Helical" evidence="6">
    <location>
        <begin position="71"/>
        <end position="89"/>
    </location>
</feature>
<feature type="domain" description="EamA" evidence="7">
    <location>
        <begin position="163"/>
        <end position="300"/>
    </location>
</feature>
<feature type="transmembrane region" description="Helical" evidence="6">
    <location>
        <begin position="40"/>
        <end position="59"/>
    </location>
</feature>
<reference evidence="9" key="1">
    <citation type="submission" date="2019-09" db="EMBL/GenBank/DDBJ databases">
        <authorList>
            <person name="Jung D.-H."/>
        </authorList>
    </citation>
    <scope>NUCLEOTIDE SEQUENCE [LARGE SCALE GENOMIC DNA]</scope>
    <source>
        <strain evidence="9">JA-25</strain>
    </source>
</reference>
<evidence type="ECO:0000256" key="1">
    <source>
        <dbReference type="ARBA" id="ARBA00004141"/>
    </source>
</evidence>
<dbReference type="InterPro" id="IPR037185">
    <property type="entry name" value="EmrE-like"/>
</dbReference>
<feature type="transmembrane region" description="Helical" evidence="6">
    <location>
        <begin position="127"/>
        <end position="148"/>
    </location>
</feature>
<evidence type="ECO:0000256" key="4">
    <source>
        <dbReference type="ARBA" id="ARBA00022989"/>
    </source>
</evidence>
<dbReference type="EMBL" id="WAEL01000002">
    <property type="protein sequence ID" value="NID10007.1"/>
    <property type="molecule type" value="Genomic_DNA"/>
</dbReference>
<evidence type="ECO:0000313" key="8">
    <source>
        <dbReference type="EMBL" id="NID10007.1"/>
    </source>
</evidence>
<evidence type="ECO:0000256" key="6">
    <source>
        <dbReference type="SAM" id="Phobius"/>
    </source>
</evidence>
<evidence type="ECO:0000256" key="3">
    <source>
        <dbReference type="ARBA" id="ARBA00022692"/>
    </source>
</evidence>
<keyword evidence="5 6" id="KW-0472">Membrane</keyword>
<dbReference type="InterPro" id="IPR050638">
    <property type="entry name" value="AA-Vitamin_Transporters"/>
</dbReference>
<feature type="transmembrane region" description="Helical" evidence="6">
    <location>
        <begin position="95"/>
        <end position="115"/>
    </location>
</feature>
<dbReference type="Proteomes" id="UP000606008">
    <property type="component" value="Unassembled WGS sequence"/>
</dbReference>
<sequence length="306" mass="33234">MKATATTNRVLILLAFAAIYLIWGSTYLAISWAVKTMPPFLMMGARFTMAGLLIFGFGLVRSRQFPSRQQWLWAGLAGVLMILVDYGAISWAEQYVPSGITSVVFATTLIWLVLFDHQQRAQLLHNRSLSSGILAGLIGVGLISWGSYQTHTGTANAQSTYIFGMVALMIASVSWAVGTLLYRDRNTDVSVPIRMGMQMLIGGSLLIAVSGLVGEWNGFSPQQVSTSSWLSLLYLVTFGTLVAHTAYLWLLQVESPALVGTYAYVNPVIALILGWWLGNEPLTIIIGTATLLILAAVLLIKRAGDA</sequence>
<feature type="transmembrane region" description="Helical" evidence="6">
    <location>
        <begin position="257"/>
        <end position="276"/>
    </location>
</feature>
<feature type="transmembrane region" description="Helical" evidence="6">
    <location>
        <begin position="193"/>
        <end position="212"/>
    </location>
</feature>
<accession>A0ABX0QGA6</accession>
<keyword evidence="4 6" id="KW-1133">Transmembrane helix</keyword>